<dbReference type="Proteomes" id="UP001459277">
    <property type="component" value="Unassembled WGS sequence"/>
</dbReference>
<feature type="compositionally biased region" description="Basic and acidic residues" evidence="1">
    <location>
        <begin position="80"/>
        <end position="97"/>
    </location>
</feature>
<protein>
    <submittedName>
        <fullName evidence="2">Uncharacterized protein</fullName>
    </submittedName>
</protein>
<feature type="region of interest" description="Disordered" evidence="1">
    <location>
        <begin position="76"/>
        <end position="108"/>
    </location>
</feature>
<organism evidence="2 3">
    <name type="scientific">Lithocarpus litseifolius</name>
    <dbReference type="NCBI Taxonomy" id="425828"/>
    <lineage>
        <taxon>Eukaryota</taxon>
        <taxon>Viridiplantae</taxon>
        <taxon>Streptophyta</taxon>
        <taxon>Embryophyta</taxon>
        <taxon>Tracheophyta</taxon>
        <taxon>Spermatophyta</taxon>
        <taxon>Magnoliopsida</taxon>
        <taxon>eudicotyledons</taxon>
        <taxon>Gunneridae</taxon>
        <taxon>Pentapetalae</taxon>
        <taxon>rosids</taxon>
        <taxon>fabids</taxon>
        <taxon>Fagales</taxon>
        <taxon>Fagaceae</taxon>
        <taxon>Lithocarpus</taxon>
    </lineage>
</organism>
<evidence type="ECO:0000313" key="2">
    <source>
        <dbReference type="EMBL" id="KAL0004938.1"/>
    </source>
</evidence>
<evidence type="ECO:0000256" key="1">
    <source>
        <dbReference type="SAM" id="MobiDB-lite"/>
    </source>
</evidence>
<dbReference type="AlphaFoldDB" id="A0AAW2D2W6"/>
<dbReference type="EMBL" id="JAZDWU010000004">
    <property type="protein sequence ID" value="KAL0004938.1"/>
    <property type="molecule type" value="Genomic_DNA"/>
</dbReference>
<reference evidence="2 3" key="1">
    <citation type="submission" date="2024-01" db="EMBL/GenBank/DDBJ databases">
        <title>A telomere-to-telomere, gap-free genome of sweet tea (Lithocarpus litseifolius).</title>
        <authorList>
            <person name="Zhou J."/>
        </authorList>
    </citation>
    <scope>NUCLEOTIDE SEQUENCE [LARGE SCALE GENOMIC DNA]</scope>
    <source>
        <strain evidence="2">Zhou-2022a</strain>
        <tissue evidence="2">Leaf</tissue>
    </source>
</reference>
<keyword evidence="3" id="KW-1185">Reference proteome</keyword>
<comment type="caution">
    <text evidence="2">The sequence shown here is derived from an EMBL/GenBank/DDBJ whole genome shotgun (WGS) entry which is preliminary data.</text>
</comment>
<gene>
    <name evidence="2" type="ORF">SO802_012499</name>
</gene>
<accession>A0AAW2D2W6</accession>
<name>A0AAW2D2W6_9ROSI</name>
<proteinExistence type="predicted"/>
<feature type="compositionally biased region" description="Basic residues" evidence="1">
    <location>
        <begin position="98"/>
        <end position="108"/>
    </location>
</feature>
<evidence type="ECO:0000313" key="3">
    <source>
        <dbReference type="Proteomes" id="UP001459277"/>
    </source>
</evidence>
<sequence>MPSIKNPHRRLETQASISKQPVDLHLNHANLATKTQQNAITLGREPSRTRWEAASTWSPFAIVGFLRSPLLVRIQPNSGGERDVRKGVRTDENERGRIREKRKKGRNS</sequence>